<evidence type="ECO:0000313" key="2">
    <source>
        <dbReference type="Proteomes" id="UP000324194"/>
    </source>
</evidence>
<dbReference type="RefSeq" id="WP_148339236.1">
    <property type="nucleotide sequence ID" value="NZ_LR699119.1"/>
</dbReference>
<accession>A0A5E4PG45</accession>
<gene>
    <name evidence="1" type="ORF">AQUSIP_12810</name>
</gene>
<name>A0A5E4PG45_9COXI</name>
<protein>
    <submittedName>
        <fullName evidence="1">Uncharacterized protein</fullName>
    </submittedName>
</protein>
<dbReference type="EMBL" id="LR699119">
    <property type="protein sequence ID" value="VVC75980.1"/>
    <property type="molecule type" value="Genomic_DNA"/>
</dbReference>
<organism evidence="1 2">
    <name type="scientific">Aquicella siphonis</name>
    <dbReference type="NCBI Taxonomy" id="254247"/>
    <lineage>
        <taxon>Bacteria</taxon>
        <taxon>Pseudomonadati</taxon>
        <taxon>Pseudomonadota</taxon>
        <taxon>Gammaproteobacteria</taxon>
        <taxon>Legionellales</taxon>
        <taxon>Coxiellaceae</taxon>
        <taxon>Aquicella</taxon>
    </lineage>
</organism>
<proteinExistence type="predicted"/>
<dbReference type="OrthoDB" id="6481168at2"/>
<reference evidence="1 2" key="1">
    <citation type="submission" date="2019-08" db="EMBL/GenBank/DDBJ databases">
        <authorList>
            <person name="Guy L."/>
        </authorList>
    </citation>
    <scope>NUCLEOTIDE SEQUENCE [LARGE SCALE GENOMIC DNA]</scope>
    <source>
        <strain evidence="1 2">SGT-108</strain>
    </source>
</reference>
<dbReference type="KEGG" id="asip:AQUSIP_12810"/>
<dbReference type="Proteomes" id="UP000324194">
    <property type="component" value="Chromosome 1"/>
</dbReference>
<sequence>MDRQFTYAQEIPLDTDVLNTNLYAYIGLSKLAGAILGTGNTLVNNATCVPTAPASMQVSCGPCEIYSLQNIDNTPYSDIPADTAHQILKQGINLDATTLNITAPLTPGYSQNYLIQFGFLEQDGGATVLNYYNAADPTHPFSGPGDSGTPNFTVRADQVSIQAKSGTPAPTGSQATPTPDTGYVGGFVVTVAYGATAITAANITNYATPNSNFINETLQQKISQATGDARYAQASSVQKGQYVYAVDTGTANNYAASLSPTLTSYTAGLGIRLKVAHNNTGASTININGLGAKAITYSNGSALIGGELVAGMIASLMYDGTQFQFINSSSSSSSVNANQVQSNVYNFFADVSASVNTIKSGINSISPPIISPTAGISFYVKIANTNTGSTTLVIQQSPTANYNFNITNIDGTSLSSSQLIAGMIAEFVYDGTNLQLMNPAISSSSAVTGYQIQQNSWTSATDTGTLNHYKLVLPNTGVSGATSRAIISFNPITSNTGACKIDVFTLVNADLINIDGSPLSPYQILNNNITNVQYSAAYGAFVLLNPVIPQATLYKPIYLIDNGSSGNNYVSTTSPYAIFTQWIVGLPMYYLVPLTNTGASTFDYTPNGSIGALNIKKPNGAALVAGSMVAGMIAHFIYDGTNLQLLNPQA</sequence>
<dbReference type="AlphaFoldDB" id="A0A5E4PG45"/>
<evidence type="ECO:0000313" key="1">
    <source>
        <dbReference type="EMBL" id="VVC75980.1"/>
    </source>
</evidence>
<keyword evidence="2" id="KW-1185">Reference proteome</keyword>